<proteinExistence type="inferred from homology"/>
<evidence type="ECO:0000256" key="1">
    <source>
        <dbReference type="ARBA" id="ARBA00010641"/>
    </source>
</evidence>
<protein>
    <recommendedName>
        <fullName evidence="9">Sigma-70 family RNA polymerase sigma factor</fullName>
    </recommendedName>
</protein>
<accession>A0A916JC18</accession>
<dbReference type="GO" id="GO:0016987">
    <property type="term" value="F:sigma factor activity"/>
    <property type="evidence" value="ECO:0007669"/>
    <property type="project" value="UniProtKB-KW"/>
</dbReference>
<comment type="similarity">
    <text evidence="1">Belongs to the sigma-70 factor family. ECF subfamily.</text>
</comment>
<dbReference type="Gene3D" id="1.10.10.10">
    <property type="entry name" value="Winged helix-like DNA-binding domain superfamily/Winged helix DNA-binding domain"/>
    <property type="match status" value="1"/>
</dbReference>
<evidence type="ECO:0000256" key="2">
    <source>
        <dbReference type="ARBA" id="ARBA00023015"/>
    </source>
</evidence>
<dbReference type="InterPro" id="IPR036388">
    <property type="entry name" value="WH-like_DNA-bd_sf"/>
</dbReference>
<evidence type="ECO:0000313" key="8">
    <source>
        <dbReference type="Proteomes" id="UP000680038"/>
    </source>
</evidence>
<keyword evidence="4" id="KW-0804">Transcription</keyword>
<dbReference type="NCBIfam" id="TIGR02937">
    <property type="entry name" value="sigma70-ECF"/>
    <property type="match status" value="1"/>
</dbReference>
<evidence type="ECO:0000259" key="5">
    <source>
        <dbReference type="Pfam" id="PF04542"/>
    </source>
</evidence>
<dbReference type="InterPro" id="IPR039425">
    <property type="entry name" value="RNA_pol_sigma-70-like"/>
</dbReference>
<feature type="domain" description="RNA polymerase sigma factor 70 region 4 type 2" evidence="6">
    <location>
        <begin position="149"/>
        <end position="184"/>
    </location>
</feature>
<name>A0A916JC18_9BACT</name>
<dbReference type="GO" id="GO:0003677">
    <property type="term" value="F:DNA binding"/>
    <property type="evidence" value="ECO:0007669"/>
    <property type="project" value="InterPro"/>
</dbReference>
<dbReference type="InterPro" id="IPR013325">
    <property type="entry name" value="RNA_pol_sigma_r2"/>
</dbReference>
<dbReference type="InterPro" id="IPR007627">
    <property type="entry name" value="RNA_pol_sigma70_r2"/>
</dbReference>
<dbReference type="RefSeq" id="WP_215239033.1">
    <property type="nucleotide sequence ID" value="NZ_CAJRAF010000002.1"/>
</dbReference>
<keyword evidence="2" id="KW-0805">Transcription regulation</keyword>
<dbReference type="InterPro" id="IPR014284">
    <property type="entry name" value="RNA_pol_sigma-70_dom"/>
</dbReference>
<evidence type="ECO:0000256" key="3">
    <source>
        <dbReference type="ARBA" id="ARBA00023082"/>
    </source>
</evidence>
<dbReference type="SUPFAM" id="SSF88946">
    <property type="entry name" value="Sigma2 domain of RNA polymerase sigma factors"/>
    <property type="match status" value="1"/>
</dbReference>
<dbReference type="Gene3D" id="1.10.1740.10">
    <property type="match status" value="1"/>
</dbReference>
<sequence>MEVRSDNILLADTAKASAAKYGVAPLEHASDQELWAGFKAGNEEAFEYIYVKYFPVLYNYGNQFTRDKDLVKDIIQDLFIYLQEKKDRLGDVSSIKFYLYKSYRNRIIRYLNRNNFSWEELDDEGNMGFEVMLTDDYPGASVIDEELKQKMDKAFATLTKRQKEIVIYYFYEGFSYQQITSLMGFAKIDYTRILMSRTILKLRKELGESVIMLNLILLAFSANR</sequence>
<dbReference type="PANTHER" id="PTHR43133:SF46">
    <property type="entry name" value="RNA POLYMERASE SIGMA-70 FACTOR ECF SUBFAMILY"/>
    <property type="match status" value="1"/>
</dbReference>
<keyword evidence="8" id="KW-1185">Reference proteome</keyword>
<reference evidence="7" key="1">
    <citation type="submission" date="2021-04" db="EMBL/GenBank/DDBJ databases">
        <authorList>
            <person name="Rodrigo-Torres L."/>
            <person name="Arahal R. D."/>
            <person name="Lucena T."/>
        </authorList>
    </citation>
    <scope>NUCLEOTIDE SEQUENCE</scope>
    <source>
        <strain evidence="7">CECT 9275</strain>
    </source>
</reference>
<feature type="domain" description="RNA polymerase sigma-70 region 2" evidence="5">
    <location>
        <begin position="50"/>
        <end position="115"/>
    </location>
</feature>
<comment type="caution">
    <text evidence="7">The sequence shown here is derived from an EMBL/GenBank/DDBJ whole genome shotgun (WGS) entry which is preliminary data.</text>
</comment>
<dbReference type="GO" id="GO:0006352">
    <property type="term" value="P:DNA-templated transcription initiation"/>
    <property type="evidence" value="ECO:0007669"/>
    <property type="project" value="InterPro"/>
</dbReference>
<dbReference type="Pfam" id="PF04542">
    <property type="entry name" value="Sigma70_r2"/>
    <property type="match status" value="1"/>
</dbReference>
<evidence type="ECO:0000259" key="6">
    <source>
        <dbReference type="Pfam" id="PF08281"/>
    </source>
</evidence>
<dbReference type="PANTHER" id="PTHR43133">
    <property type="entry name" value="RNA POLYMERASE ECF-TYPE SIGMA FACTO"/>
    <property type="match status" value="1"/>
</dbReference>
<evidence type="ECO:0000256" key="4">
    <source>
        <dbReference type="ARBA" id="ARBA00023163"/>
    </source>
</evidence>
<dbReference type="InterPro" id="IPR013324">
    <property type="entry name" value="RNA_pol_sigma_r3/r4-like"/>
</dbReference>
<dbReference type="Proteomes" id="UP000680038">
    <property type="component" value="Unassembled WGS sequence"/>
</dbReference>
<dbReference type="EMBL" id="CAJRAF010000002">
    <property type="protein sequence ID" value="CAG5000123.1"/>
    <property type="molecule type" value="Genomic_DNA"/>
</dbReference>
<organism evidence="7 8">
    <name type="scientific">Dyadobacter helix</name>
    <dbReference type="NCBI Taxonomy" id="2822344"/>
    <lineage>
        <taxon>Bacteria</taxon>
        <taxon>Pseudomonadati</taxon>
        <taxon>Bacteroidota</taxon>
        <taxon>Cytophagia</taxon>
        <taxon>Cytophagales</taxon>
        <taxon>Spirosomataceae</taxon>
        <taxon>Dyadobacter</taxon>
    </lineage>
</organism>
<evidence type="ECO:0008006" key="9">
    <source>
        <dbReference type="Google" id="ProtNLM"/>
    </source>
</evidence>
<dbReference type="Pfam" id="PF08281">
    <property type="entry name" value="Sigma70_r4_2"/>
    <property type="match status" value="1"/>
</dbReference>
<dbReference type="InterPro" id="IPR013249">
    <property type="entry name" value="RNA_pol_sigma70_r4_t2"/>
</dbReference>
<dbReference type="SUPFAM" id="SSF88659">
    <property type="entry name" value="Sigma3 and sigma4 domains of RNA polymerase sigma factors"/>
    <property type="match status" value="1"/>
</dbReference>
<dbReference type="AlphaFoldDB" id="A0A916JC18"/>
<evidence type="ECO:0000313" key="7">
    <source>
        <dbReference type="EMBL" id="CAG5000123.1"/>
    </source>
</evidence>
<keyword evidence="3" id="KW-0731">Sigma factor</keyword>
<gene>
    <name evidence="7" type="ORF">DYBT9275_02395</name>
</gene>